<evidence type="ECO:0000256" key="2">
    <source>
        <dbReference type="ARBA" id="ARBA00022801"/>
    </source>
</evidence>
<dbReference type="PANTHER" id="PTHR43674">
    <property type="entry name" value="NITRILASE C965.09-RELATED"/>
    <property type="match status" value="1"/>
</dbReference>
<dbReference type="PANTHER" id="PTHR43674:SF2">
    <property type="entry name" value="BETA-UREIDOPROPIONASE"/>
    <property type="match status" value="1"/>
</dbReference>
<organism evidence="4 5">
    <name type="scientific">Mesorhizobium robiniae</name>
    <dbReference type="NCBI Taxonomy" id="559315"/>
    <lineage>
        <taxon>Bacteria</taxon>
        <taxon>Pseudomonadati</taxon>
        <taxon>Pseudomonadota</taxon>
        <taxon>Alphaproteobacteria</taxon>
        <taxon>Hyphomicrobiales</taxon>
        <taxon>Phyllobacteriaceae</taxon>
        <taxon>Mesorhizobium</taxon>
    </lineage>
</organism>
<name>A0ABV2GT42_9HYPH</name>
<gene>
    <name evidence="4" type="ORF">ABID19_004509</name>
</gene>
<accession>A0ABV2GT42</accession>
<dbReference type="InterPro" id="IPR036526">
    <property type="entry name" value="C-N_Hydrolase_sf"/>
</dbReference>
<dbReference type="InterPro" id="IPR044083">
    <property type="entry name" value="RamA-like"/>
</dbReference>
<dbReference type="Proteomes" id="UP001549204">
    <property type="component" value="Unassembled WGS sequence"/>
</dbReference>
<keyword evidence="5" id="KW-1185">Reference proteome</keyword>
<dbReference type="Pfam" id="PF00795">
    <property type="entry name" value="CN_hydrolase"/>
    <property type="match status" value="1"/>
</dbReference>
<reference evidence="4 5" key="1">
    <citation type="submission" date="2024-06" db="EMBL/GenBank/DDBJ databases">
        <title>Genomic Encyclopedia of Type Strains, Phase IV (KMG-IV): sequencing the most valuable type-strain genomes for metagenomic binning, comparative biology and taxonomic classification.</title>
        <authorList>
            <person name="Goeker M."/>
        </authorList>
    </citation>
    <scope>NUCLEOTIDE SEQUENCE [LARGE SCALE GENOMIC DNA]</scope>
    <source>
        <strain evidence="4 5">DSM 100022</strain>
    </source>
</reference>
<dbReference type="Gene3D" id="3.60.110.10">
    <property type="entry name" value="Carbon-nitrogen hydrolase"/>
    <property type="match status" value="1"/>
</dbReference>
<feature type="domain" description="CN hydrolase" evidence="3">
    <location>
        <begin position="1"/>
        <end position="239"/>
    </location>
</feature>
<dbReference type="PROSITE" id="PS50263">
    <property type="entry name" value="CN_HYDROLASE"/>
    <property type="match status" value="1"/>
</dbReference>
<dbReference type="PROSITE" id="PS01227">
    <property type="entry name" value="UPF0012"/>
    <property type="match status" value="1"/>
</dbReference>
<dbReference type="InterPro" id="IPR050345">
    <property type="entry name" value="Aliph_Amidase/BUP"/>
</dbReference>
<dbReference type="InterPro" id="IPR001110">
    <property type="entry name" value="UPF0012_CS"/>
</dbReference>
<sequence length="277" mass="29375">MRIAAIQTRAVAGDQEANLARIEEAARAAAAAGASLLIAPELALPGYGAGDDMRMLAQTSGGDLVTRLALVASELKIAIIAGFAEMAEEEIHNSAVFVDGRNPPIVYRKTHLYGDYERGIFTAGYPSASIIEYRGLRIGILICYDVEFPENVRRLAVAGAHLIAVPTALPATGHAKLIARKMIPVRAFENQVFVAYVNHCGADDLFCYAGLSAIAAPDGTLLAAADSKPEALLVADIRPDDFAASAIAAPYLRDVHHCSEWSQDQGAAHARDGHFAP</sequence>
<evidence type="ECO:0000313" key="5">
    <source>
        <dbReference type="Proteomes" id="UP001549204"/>
    </source>
</evidence>
<proteinExistence type="inferred from homology"/>
<dbReference type="EMBL" id="JBEPMC010000008">
    <property type="protein sequence ID" value="MET3581458.1"/>
    <property type="molecule type" value="Genomic_DNA"/>
</dbReference>
<evidence type="ECO:0000313" key="4">
    <source>
        <dbReference type="EMBL" id="MET3581458.1"/>
    </source>
</evidence>
<dbReference type="InterPro" id="IPR003010">
    <property type="entry name" value="C-N_Hydrolase"/>
</dbReference>
<protein>
    <submittedName>
        <fullName evidence="4">Amidohydrolase</fullName>
    </submittedName>
</protein>
<evidence type="ECO:0000259" key="3">
    <source>
        <dbReference type="PROSITE" id="PS50263"/>
    </source>
</evidence>
<dbReference type="SUPFAM" id="SSF56317">
    <property type="entry name" value="Carbon-nitrogen hydrolase"/>
    <property type="match status" value="1"/>
</dbReference>
<comment type="similarity">
    <text evidence="1">Belongs to the carbon-nitrogen hydrolase superfamily. NIT1/NIT2 family.</text>
</comment>
<keyword evidence="2" id="KW-0378">Hydrolase</keyword>
<dbReference type="CDD" id="cd07576">
    <property type="entry name" value="R-amidase_like"/>
    <property type="match status" value="1"/>
</dbReference>
<evidence type="ECO:0000256" key="1">
    <source>
        <dbReference type="ARBA" id="ARBA00010613"/>
    </source>
</evidence>
<comment type="caution">
    <text evidence="4">The sequence shown here is derived from an EMBL/GenBank/DDBJ whole genome shotgun (WGS) entry which is preliminary data.</text>
</comment>